<reference evidence="3 4" key="1">
    <citation type="submission" date="2018-06" db="EMBL/GenBank/DDBJ databases">
        <title>Genomic Encyclopedia of Type Strains, Phase IV (KMG-IV): sequencing the most valuable type-strain genomes for metagenomic binning, comparative biology and taxonomic classification.</title>
        <authorList>
            <person name="Goeker M."/>
        </authorList>
    </citation>
    <scope>NUCLEOTIDE SEQUENCE [LARGE SCALE GENOMIC DNA]</scope>
    <source>
        <strain evidence="3 4">DSM 24032</strain>
    </source>
</reference>
<name>A0A395JFW9_9GAMM</name>
<evidence type="ECO:0000256" key="1">
    <source>
        <dbReference type="SAM" id="MobiDB-lite"/>
    </source>
</evidence>
<dbReference type="InterPro" id="IPR025139">
    <property type="entry name" value="DUF4062"/>
</dbReference>
<proteinExistence type="predicted"/>
<dbReference type="RefSeq" id="WP_113955276.1">
    <property type="nucleotide sequence ID" value="NZ_QNRT01000005.1"/>
</dbReference>
<feature type="region of interest" description="Disordered" evidence="1">
    <location>
        <begin position="177"/>
        <end position="204"/>
    </location>
</feature>
<sequence length="401" mass="45878">MPRQEQVISIFIASPSDVSSERDKIEEVVHEINSTHARERGMRFELVRWESYTYPGIGVDAQDVINNQLPDDIDIFIGVMWHRFGTPTKRSKSGTAEEFERAKARFDEDSESIKIMFYFKDEPVSPSQLDTNQMAKVNEFRNSLGEEGSFFWKFNSLNDFEKHIRLHLNRQMQAWGQANHTKRNTDEGTNAPQTQHTNDEDSAFEDELGLFDLEDIIEERFKELTDIANRIAEATSELATKITSQTEEIDALPKDDSGNVDRQLVRKKMNRSAAEMNIFSERVSTEVSLFNNAMDAGMNAFIQSIQLLSDFESDDNSIERAKSALTTVTDLKQNMESAKDAQVKFRDSISALPRLTVIFNKAKRLSITTVEKFIAEIESGKRLLNEAEKSLREIVDHEKAE</sequence>
<organism evidence="3 4">
    <name type="scientific">Arenicella xantha</name>
    <dbReference type="NCBI Taxonomy" id="644221"/>
    <lineage>
        <taxon>Bacteria</taxon>
        <taxon>Pseudomonadati</taxon>
        <taxon>Pseudomonadota</taxon>
        <taxon>Gammaproteobacteria</taxon>
        <taxon>Arenicellales</taxon>
        <taxon>Arenicellaceae</taxon>
        <taxon>Arenicella</taxon>
    </lineage>
</organism>
<feature type="domain" description="DUF4062" evidence="2">
    <location>
        <begin position="10"/>
        <end position="102"/>
    </location>
</feature>
<keyword evidence="4" id="KW-1185">Reference proteome</keyword>
<dbReference type="AlphaFoldDB" id="A0A395JFW9"/>
<dbReference type="InParanoid" id="A0A395JFW9"/>
<comment type="caution">
    <text evidence="3">The sequence shown here is derived from an EMBL/GenBank/DDBJ whole genome shotgun (WGS) entry which is preliminary data.</text>
</comment>
<protein>
    <submittedName>
        <fullName evidence="3">Uncharacterized protein DUF4062</fullName>
    </submittedName>
</protein>
<feature type="compositionally biased region" description="Polar residues" evidence="1">
    <location>
        <begin position="187"/>
        <end position="196"/>
    </location>
</feature>
<dbReference type="OrthoDB" id="9784936at2"/>
<dbReference type="Pfam" id="PF13271">
    <property type="entry name" value="DUF4062"/>
    <property type="match status" value="1"/>
</dbReference>
<evidence type="ECO:0000259" key="2">
    <source>
        <dbReference type="Pfam" id="PF13271"/>
    </source>
</evidence>
<evidence type="ECO:0000313" key="4">
    <source>
        <dbReference type="Proteomes" id="UP000253083"/>
    </source>
</evidence>
<dbReference type="EMBL" id="QNRT01000005">
    <property type="protein sequence ID" value="RBP48672.1"/>
    <property type="molecule type" value="Genomic_DNA"/>
</dbReference>
<accession>A0A395JFW9</accession>
<gene>
    <name evidence="3" type="ORF">DFR28_10510</name>
</gene>
<evidence type="ECO:0000313" key="3">
    <source>
        <dbReference type="EMBL" id="RBP48672.1"/>
    </source>
</evidence>
<dbReference type="Proteomes" id="UP000253083">
    <property type="component" value="Unassembled WGS sequence"/>
</dbReference>